<dbReference type="Gene3D" id="1.10.10.10">
    <property type="entry name" value="Winged helix-like DNA-binding domain superfamily/Winged helix DNA-binding domain"/>
    <property type="match status" value="1"/>
</dbReference>
<dbReference type="SUPFAM" id="SSF46894">
    <property type="entry name" value="C-terminal effector domain of the bipartite response regulators"/>
    <property type="match status" value="1"/>
</dbReference>
<comment type="caution">
    <text evidence="1">The sequence shown here is derived from an EMBL/GenBank/DDBJ whole genome shotgun (WGS) entry which is preliminary data.</text>
</comment>
<evidence type="ECO:0000313" key="1">
    <source>
        <dbReference type="EMBL" id="GGO17556.1"/>
    </source>
</evidence>
<reference evidence="2" key="1">
    <citation type="journal article" date="2019" name="Int. J. Syst. Evol. Microbiol.">
        <title>The Global Catalogue of Microorganisms (GCM) 10K type strain sequencing project: providing services to taxonomists for standard genome sequencing and annotation.</title>
        <authorList>
            <consortium name="The Broad Institute Genomics Platform"/>
            <consortium name="The Broad Institute Genome Sequencing Center for Infectious Disease"/>
            <person name="Wu L."/>
            <person name="Ma J."/>
        </authorList>
    </citation>
    <scope>NUCLEOTIDE SEQUENCE [LARGE SCALE GENOMIC DNA]</scope>
    <source>
        <strain evidence="2">JCM 17843</strain>
    </source>
</reference>
<dbReference type="EMBL" id="BMOV01000018">
    <property type="protein sequence ID" value="GGO17556.1"/>
    <property type="molecule type" value="Genomic_DNA"/>
</dbReference>
<protein>
    <recommendedName>
        <fullName evidence="3">HTH luxR-type domain-containing protein</fullName>
    </recommendedName>
</protein>
<gene>
    <name evidence="1" type="ORF">GCM10007972_27750</name>
</gene>
<dbReference type="Proteomes" id="UP000602381">
    <property type="component" value="Unassembled WGS sequence"/>
</dbReference>
<proteinExistence type="predicted"/>
<dbReference type="RefSeq" id="WP_150006432.1">
    <property type="nucleotide sequence ID" value="NZ_BMOV01000018.1"/>
</dbReference>
<dbReference type="InterPro" id="IPR016032">
    <property type="entry name" value="Sig_transdc_resp-reg_C-effctor"/>
</dbReference>
<organism evidence="1 2">
    <name type="scientific">Iodidimonas muriae</name>
    <dbReference type="NCBI Taxonomy" id="261467"/>
    <lineage>
        <taxon>Bacteria</taxon>
        <taxon>Pseudomonadati</taxon>
        <taxon>Pseudomonadota</taxon>
        <taxon>Alphaproteobacteria</taxon>
        <taxon>Iodidimonadales</taxon>
        <taxon>Iodidimonadaceae</taxon>
        <taxon>Iodidimonas</taxon>
    </lineage>
</organism>
<sequence>MTALALDDFPPIVIRTMADNARQLAADLDAAADAAAMRIRDRRNSADYRRRVLAACKAACESIDRGTDADKAVLDAATRYCVPVDSVRLLRPAIASRIKSARQIETDRQIMRSYRAGLTDVEIGKRLNLHQKTVARRRRQIMREI</sequence>
<name>A0ABQ2LGK5_9PROT</name>
<evidence type="ECO:0000313" key="2">
    <source>
        <dbReference type="Proteomes" id="UP000602381"/>
    </source>
</evidence>
<dbReference type="InterPro" id="IPR036388">
    <property type="entry name" value="WH-like_DNA-bd_sf"/>
</dbReference>
<evidence type="ECO:0008006" key="3">
    <source>
        <dbReference type="Google" id="ProtNLM"/>
    </source>
</evidence>
<keyword evidence="2" id="KW-1185">Reference proteome</keyword>
<accession>A0ABQ2LGK5</accession>